<comment type="caution">
    <text evidence="2">The sequence shown here is derived from an EMBL/GenBank/DDBJ whole genome shotgun (WGS) entry which is preliminary data.</text>
</comment>
<keyword evidence="1" id="KW-1133">Transmembrane helix</keyword>
<keyword evidence="3" id="KW-1185">Reference proteome</keyword>
<organism evidence="2 3">
    <name type="scientific">Albugo candida</name>
    <dbReference type="NCBI Taxonomy" id="65357"/>
    <lineage>
        <taxon>Eukaryota</taxon>
        <taxon>Sar</taxon>
        <taxon>Stramenopiles</taxon>
        <taxon>Oomycota</taxon>
        <taxon>Peronosporomycetes</taxon>
        <taxon>Albuginales</taxon>
        <taxon>Albuginaceae</taxon>
        <taxon>Albugo</taxon>
    </lineage>
</organism>
<evidence type="ECO:0000313" key="2">
    <source>
        <dbReference type="EMBL" id="CCI44453.1"/>
    </source>
</evidence>
<gene>
    <name evidence="2" type="ORF">BN9_052620</name>
</gene>
<keyword evidence="1" id="KW-0472">Membrane</keyword>
<reference evidence="2 3" key="1">
    <citation type="submission" date="2012-05" db="EMBL/GenBank/DDBJ databases">
        <title>Recombination and specialization in a pathogen metapopulation.</title>
        <authorList>
            <person name="Gardiner A."/>
            <person name="Kemen E."/>
            <person name="Schultz-Larsen T."/>
            <person name="MacLean D."/>
            <person name="Van Oosterhout C."/>
            <person name="Jones J.D.G."/>
        </authorList>
    </citation>
    <scope>NUCLEOTIDE SEQUENCE [LARGE SCALE GENOMIC DNA]</scope>
    <source>
        <strain evidence="2 3">Ac Nc2</strain>
    </source>
</reference>
<dbReference type="OrthoDB" id="58154at2759"/>
<name>A0A024GD67_9STRA</name>
<evidence type="ECO:0000313" key="3">
    <source>
        <dbReference type="Proteomes" id="UP000053237"/>
    </source>
</evidence>
<dbReference type="AlphaFoldDB" id="A0A024GD67"/>
<feature type="transmembrane region" description="Helical" evidence="1">
    <location>
        <begin position="220"/>
        <end position="240"/>
    </location>
</feature>
<keyword evidence="1" id="KW-0812">Transmembrane</keyword>
<sequence>MLRPAPRRGNEPVTCSESEAYMNASVSTKGAQSTGELDVEDRSISVTMLDTHTDELTKSLESDWIHNPSRFLWLLLFSAIAECVTTCYTPEIRIFSINVSATALNLVGCFLDGMFHSLENSAKEMSCSVTREFRSAYLGDPKDTQFIGTFKVHDGQELILGIFMSCSAILWSEHIYDRLQGTRFLSVDWSSLSCNALSCFLLYGTYTAKIYFPDLIEHNLLMLKFVSSFCGSLSCLSACITHMSVLWMDGKYLTAVLNFVSQTCVAFAFINLLLSPN</sequence>
<dbReference type="EMBL" id="CAIX01000071">
    <property type="protein sequence ID" value="CCI44453.1"/>
    <property type="molecule type" value="Genomic_DNA"/>
</dbReference>
<feature type="transmembrane region" description="Helical" evidence="1">
    <location>
        <begin position="252"/>
        <end position="274"/>
    </location>
</feature>
<evidence type="ECO:0000256" key="1">
    <source>
        <dbReference type="SAM" id="Phobius"/>
    </source>
</evidence>
<accession>A0A024GD67</accession>
<dbReference type="InParanoid" id="A0A024GD67"/>
<protein>
    <submittedName>
        <fullName evidence="2">Uncharacterized protein</fullName>
    </submittedName>
</protein>
<proteinExistence type="predicted"/>
<dbReference type="Proteomes" id="UP000053237">
    <property type="component" value="Unassembled WGS sequence"/>
</dbReference>